<evidence type="ECO:0000256" key="1">
    <source>
        <dbReference type="SAM" id="SignalP"/>
    </source>
</evidence>
<evidence type="ECO:0000313" key="2">
    <source>
        <dbReference type="EMBL" id="QNV37254.1"/>
    </source>
</evidence>
<feature type="signal peptide" evidence="1">
    <location>
        <begin position="1"/>
        <end position="29"/>
    </location>
</feature>
<reference evidence="2 3" key="1">
    <citation type="submission" date="2020-09" db="EMBL/GenBank/DDBJ databases">
        <title>Investigation of environmental microbes.</title>
        <authorList>
            <person name="Ou Y."/>
            <person name="Kang Q."/>
        </authorList>
    </citation>
    <scope>NUCLEOTIDE SEQUENCE [LARGE SCALE GENOMIC DNA]</scope>
    <source>
        <strain evidence="2 3">KJZ-14</strain>
    </source>
</reference>
<keyword evidence="3" id="KW-1185">Reference proteome</keyword>
<gene>
    <name evidence="2" type="ORF">IDM49_08380</name>
</gene>
<dbReference type="AlphaFoldDB" id="A0A7H2BC58"/>
<proteinExistence type="predicted"/>
<evidence type="ECO:0008006" key="4">
    <source>
        <dbReference type="Google" id="ProtNLM"/>
    </source>
</evidence>
<dbReference type="Proteomes" id="UP000516404">
    <property type="component" value="Chromosome"/>
</dbReference>
<dbReference type="GeneID" id="96624256"/>
<feature type="chain" id="PRO_5029004897" description="Peptidase inhibitor family I36" evidence="1">
    <location>
        <begin position="30"/>
        <end position="178"/>
    </location>
</feature>
<sequence>MPTLMHRAASVTFGAALLISALSTGAAHAENSSETAIQDISAHVQVLGADYGAATDDVHCYNNGACEQNYEKALVTWSARTGAHAILSPHRVDAFKLAGGTEKLGALESEFWQSAYCGESVTTLDGTHRFMIVVDSGTQAGSYLSLDGVDAEKWHATRAETKACFADNAAVHDPSLGI</sequence>
<keyword evidence="1" id="KW-0732">Signal</keyword>
<dbReference type="RefSeq" id="WP_190724175.1">
    <property type="nucleotide sequence ID" value="NZ_CP061539.1"/>
</dbReference>
<name>A0A7H2BC58_9MICC</name>
<dbReference type="EMBL" id="CP061539">
    <property type="protein sequence ID" value="QNV37254.1"/>
    <property type="molecule type" value="Genomic_DNA"/>
</dbReference>
<evidence type="ECO:0000313" key="3">
    <source>
        <dbReference type="Proteomes" id="UP000516404"/>
    </source>
</evidence>
<accession>A0A7H2BC58</accession>
<organism evidence="2 3">
    <name type="scientific">Rothia terrae</name>
    <dbReference type="NCBI Taxonomy" id="396015"/>
    <lineage>
        <taxon>Bacteria</taxon>
        <taxon>Bacillati</taxon>
        <taxon>Actinomycetota</taxon>
        <taxon>Actinomycetes</taxon>
        <taxon>Micrococcales</taxon>
        <taxon>Micrococcaceae</taxon>
        <taxon>Rothia</taxon>
    </lineage>
</organism>
<dbReference type="KEGG" id="rter:IDM49_08380"/>
<protein>
    <recommendedName>
        <fullName evidence="4">Peptidase inhibitor family I36</fullName>
    </recommendedName>
</protein>